<reference evidence="2" key="1">
    <citation type="submission" date="2023-06" db="EMBL/GenBank/DDBJ databases">
        <title>Genome-scale phylogeny and comparative genomics of the fungal order Sordariales.</title>
        <authorList>
            <consortium name="Lawrence Berkeley National Laboratory"/>
            <person name="Hensen N."/>
            <person name="Bonometti L."/>
            <person name="Westerberg I."/>
            <person name="Brannstrom I.O."/>
            <person name="Guillou S."/>
            <person name="Cros-Aarteil S."/>
            <person name="Calhoun S."/>
            <person name="Haridas S."/>
            <person name="Kuo A."/>
            <person name="Mondo S."/>
            <person name="Pangilinan J."/>
            <person name="Riley R."/>
            <person name="Labutti K."/>
            <person name="Andreopoulos B."/>
            <person name="Lipzen A."/>
            <person name="Chen C."/>
            <person name="Yanf M."/>
            <person name="Daum C."/>
            <person name="Ng V."/>
            <person name="Clum A."/>
            <person name="Steindorff A."/>
            <person name="Ohm R."/>
            <person name="Martin F."/>
            <person name="Silar P."/>
            <person name="Natvig D."/>
            <person name="Lalanne C."/>
            <person name="Gautier V."/>
            <person name="Ament-Velasquez S.L."/>
            <person name="Kruys A."/>
            <person name="Hutchinson M.I."/>
            <person name="Powell A.J."/>
            <person name="Barry K."/>
            <person name="Miller A.N."/>
            <person name="Grigoriev I.V."/>
            <person name="Debuchy R."/>
            <person name="Gladieux P."/>
            <person name="Thoren M.H."/>
            <person name="Johannesson H."/>
        </authorList>
    </citation>
    <scope>NUCLEOTIDE SEQUENCE</scope>
    <source>
        <strain evidence="2">SMH2532-1</strain>
    </source>
</reference>
<accession>A0AA39Y2Q1</accession>
<proteinExistence type="predicted"/>
<evidence type="ECO:0000313" key="2">
    <source>
        <dbReference type="EMBL" id="KAK0643797.1"/>
    </source>
</evidence>
<gene>
    <name evidence="2" type="ORF">B0T16DRAFT_459901</name>
</gene>
<organism evidence="2 3">
    <name type="scientific">Cercophora newfieldiana</name>
    <dbReference type="NCBI Taxonomy" id="92897"/>
    <lineage>
        <taxon>Eukaryota</taxon>
        <taxon>Fungi</taxon>
        <taxon>Dikarya</taxon>
        <taxon>Ascomycota</taxon>
        <taxon>Pezizomycotina</taxon>
        <taxon>Sordariomycetes</taxon>
        <taxon>Sordariomycetidae</taxon>
        <taxon>Sordariales</taxon>
        <taxon>Lasiosphaeriaceae</taxon>
        <taxon>Cercophora</taxon>
    </lineage>
</organism>
<dbReference type="PANTHER" id="PTHR40780:SF2">
    <property type="entry name" value="DUF3669 DOMAIN-CONTAINING PROTEIN"/>
    <property type="match status" value="1"/>
</dbReference>
<evidence type="ECO:0000256" key="1">
    <source>
        <dbReference type="SAM" id="MobiDB-lite"/>
    </source>
</evidence>
<protein>
    <recommendedName>
        <fullName evidence="4">DUF3669 domain-containing protein</fullName>
    </recommendedName>
</protein>
<feature type="region of interest" description="Disordered" evidence="1">
    <location>
        <begin position="1"/>
        <end position="46"/>
    </location>
</feature>
<keyword evidence="3" id="KW-1185">Reference proteome</keyword>
<dbReference type="EMBL" id="JAULSV010000005">
    <property type="protein sequence ID" value="KAK0643797.1"/>
    <property type="molecule type" value="Genomic_DNA"/>
</dbReference>
<sequence>MGTPNLNHGPKHRQSLSARNPPPLPLPPNACQQPPTPNRQRHPPWNRTTFRKIGFGQCGLIFTIPNQPSTVIKVARPHFTFSLESDHKAHTLLSTTISHRPPSSLSLHAQIPSVSSFLPSSSPFWTPQTIASFPPTVASTGFPLPSAGLLSEYIPPLPLPVREAIISLYCPAERQQAVRNDEGNGDCLVRVYLGRRRTEAAKKAANFGLRNYNLCLDQMLNLGLSVGKYAEAMGEALAEMHFGAGMDGFDVEFVLGGRRQDDERAEGGLRGAEMWVLDFNLCSVWEWEVVMRQEGMAGVLVEQWVHAFFWE</sequence>
<comment type="caution">
    <text evidence="2">The sequence shown here is derived from an EMBL/GenBank/DDBJ whole genome shotgun (WGS) entry which is preliminary data.</text>
</comment>
<name>A0AA39Y2Q1_9PEZI</name>
<dbReference type="Proteomes" id="UP001174936">
    <property type="component" value="Unassembled WGS sequence"/>
</dbReference>
<dbReference type="AlphaFoldDB" id="A0AA39Y2Q1"/>
<evidence type="ECO:0008006" key="4">
    <source>
        <dbReference type="Google" id="ProtNLM"/>
    </source>
</evidence>
<evidence type="ECO:0000313" key="3">
    <source>
        <dbReference type="Proteomes" id="UP001174936"/>
    </source>
</evidence>
<dbReference type="PANTHER" id="PTHR40780">
    <property type="entry name" value="DUF3669 DOMAIN-CONTAINING PROTEIN"/>
    <property type="match status" value="1"/>
</dbReference>